<reference evidence="3 4" key="1">
    <citation type="submission" date="2015-06" db="EMBL/GenBank/DDBJ databases">
        <title>Improved classification and identification of acetic acid bacteria using matrix-assisted laser desorption/ionization time-of-flight mass spectrometry; Gluconobacter nephelii and Gluconobacter uchimurae are later heterotypic synonyms of Gluconobacter japonicus and Gluconobacter oxydans, respectively.</title>
        <authorList>
            <person name="Li L."/>
            <person name="Cleenwerck I."/>
            <person name="De Vuyst L."/>
            <person name="Vandamme P."/>
        </authorList>
    </citation>
    <scope>NUCLEOTIDE SEQUENCE [LARGE SCALE GENOMIC DNA]</scope>
    <source>
        <strain evidence="3 4">LMG 1625</strain>
    </source>
</reference>
<evidence type="ECO:0000256" key="1">
    <source>
        <dbReference type="ARBA" id="ARBA00006484"/>
    </source>
</evidence>
<dbReference type="PROSITE" id="PS00061">
    <property type="entry name" value="ADH_SHORT"/>
    <property type="match status" value="1"/>
</dbReference>
<dbReference type="PATRIC" id="fig|178900.5.peg.2259"/>
<dbReference type="CDD" id="cd05233">
    <property type="entry name" value="SDR_c"/>
    <property type="match status" value="1"/>
</dbReference>
<dbReference type="Proteomes" id="UP000075473">
    <property type="component" value="Unassembled WGS sequence"/>
</dbReference>
<dbReference type="FunFam" id="3.40.50.720:FF:000084">
    <property type="entry name" value="Short-chain dehydrogenase reductase"/>
    <property type="match status" value="1"/>
</dbReference>
<sequence length="254" mass="26354">MQRFSGKTVIVTGAASGFGEATARSFHAEGANVVLLDADEDNLNKVAGQFSKERTLAVACDIADSAAVNRAIQDAAEHFGQIDVLVNNAGIARPGQPEDISDETWASVINIDLSGTFYCARAAIPHLKKTKGNIINVASISGMGGDWNFPAYNAAKGGVVNLTRSLALDLGKHGIRVNSVNPGLSRTAMGKGLVEDEAKAKKFIERTALGRLGEPEDIASVIVFLASDAAGYVTGATIPVDGGTSASNGQPPME</sequence>
<protein>
    <submittedName>
        <fullName evidence="3">3-oxoacyl-ACP reductase</fullName>
    </submittedName>
</protein>
<dbReference type="Gene3D" id="3.40.50.720">
    <property type="entry name" value="NAD(P)-binding Rossmann-like Domain"/>
    <property type="match status" value="1"/>
</dbReference>
<comment type="caution">
    <text evidence="3">The sequence shown here is derived from an EMBL/GenBank/DDBJ whole genome shotgun (WGS) entry which is preliminary data.</text>
</comment>
<comment type="similarity">
    <text evidence="1">Belongs to the short-chain dehydrogenases/reductases (SDR) family.</text>
</comment>
<evidence type="ECO:0000313" key="4">
    <source>
        <dbReference type="Proteomes" id="UP000075473"/>
    </source>
</evidence>
<dbReference type="AlphaFoldDB" id="A0A149Q7E1"/>
<dbReference type="EMBL" id="LHZA01000148">
    <property type="protein sequence ID" value="KXU93281.1"/>
    <property type="molecule type" value="Genomic_DNA"/>
</dbReference>
<name>A0A149Q7E1_9PROT</name>
<dbReference type="InterPro" id="IPR036291">
    <property type="entry name" value="NAD(P)-bd_dom_sf"/>
</dbReference>
<dbReference type="SUPFAM" id="SSF51735">
    <property type="entry name" value="NAD(P)-binding Rossmann-fold domains"/>
    <property type="match status" value="1"/>
</dbReference>
<dbReference type="GO" id="GO:0016491">
    <property type="term" value="F:oxidoreductase activity"/>
    <property type="evidence" value="ECO:0007669"/>
    <property type="project" value="UniProtKB-KW"/>
</dbReference>
<dbReference type="PRINTS" id="PR00080">
    <property type="entry name" value="SDRFAMILY"/>
</dbReference>
<dbReference type="PANTHER" id="PTHR43639">
    <property type="entry name" value="OXIDOREDUCTASE, SHORT-CHAIN DEHYDROGENASE/REDUCTASE FAMILY (AFU_ORTHOLOGUE AFUA_5G02870)"/>
    <property type="match status" value="1"/>
</dbReference>
<gene>
    <name evidence="3" type="ORF">AD928_08865</name>
</gene>
<accession>A0A149Q7E1</accession>
<keyword evidence="2" id="KW-0560">Oxidoreductase</keyword>
<dbReference type="PANTHER" id="PTHR43639:SF9">
    <property type="entry name" value="BLL5898 PROTEIN"/>
    <property type="match status" value="1"/>
</dbReference>
<dbReference type="PRINTS" id="PR00081">
    <property type="entry name" value="GDHRDH"/>
</dbReference>
<dbReference type="NCBIfam" id="NF009466">
    <property type="entry name" value="PRK12826.1-2"/>
    <property type="match status" value="1"/>
</dbReference>
<proteinExistence type="inferred from homology"/>
<evidence type="ECO:0000313" key="3">
    <source>
        <dbReference type="EMBL" id="KXU93281.1"/>
    </source>
</evidence>
<dbReference type="RefSeq" id="WP_062249893.1">
    <property type="nucleotide sequence ID" value="NZ_LHZA01000148.1"/>
</dbReference>
<dbReference type="Pfam" id="PF13561">
    <property type="entry name" value="adh_short_C2"/>
    <property type="match status" value="1"/>
</dbReference>
<dbReference type="InterPro" id="IPR002347">
    <property type="entry name" value="SDR_fam"/>
</dbReference>
<evidence type="ECO:0000256" key="2">
    <source>
        <dbReference type="ARBA" id="ARBA00023002"/>
    </source>
</evidence>
<dbReference type="InterPro" id="IPR020904">
    <property type="entry name" value="Sc_DH/Rdtase_CS"/>
</dbReference>
<organism evidence="3 4">
    <name type="scientific">Acetobacter cerevisiae</name>
    <dbReference type="NCBI Taxonomy" id="178900"/>
    <lineage>
        <taxon>Bacteria</taxon>
        <taxon>Pseudomonadati</taxon>
        <taxon>Pseudomonadota</taxon>
        <taxon>Alphaproteobacteria</taxon>
        <taxon>Acetobacterales</taxon>
        <taxon>Acetobacteraceae</taxon>
        <taxon>Acetobacter</taxon>
    </lineage>
</organism>
<dbReference type="NCBIfam" id="NF005559">
    <property type="entry name" value="PRK07231.1"/>
    <property type="match status" value="1"/>
</dbReference>